<dbReference type="Proteomes" id="UP000472276">
    <property type="component" value="Unassembled WGS sequence"/>
</dbReference>
<accession>A0AAZ1XBR2</accession>
<dbReference type="Gene3D" id="2.80.10.50">
    <property type="match status" value="1"/>
</dbReference>
<dbReference type="GO" id="GO:0010628">
    <property type="term" value="P:positive regulation of gene expression"/>
    <property type="evidence" value="ECO:0007669"/>
    <property type="project" value="TreeGrafter"/>
</dbReference>
<comment type="similarity">
    <text evidence="4">Belongs to the IL-1 family.</text>
</comment>
<dbReference type="InterPro" id="IPR008996">
    <property type="entry name" value="IL1/FGF"/>
</dbReference>
<evidence type="ECO:0000313" key="14">
    <source>
        <dbReference type="Proteomes" id="UP000472276"/>
    </source>
</evidence>
<dbReference type="SMART" id="SM00125">
    <property type="entry name" value="IL1"/>
    <property type="match status" value="1"/>
</dbReference>
<evidence type="ECO:0000256" key="11">
    <source>
        <dbReference type="ARBA" id="ARBA00023228"/>
    </source>
</evidence>
<name>A0AAZ1XBR2_OREAU</name>
<evidence type="ECO:0000256" key="10">
    <source>
        <dbReference type="ARBA" id="ARBA00023198"/>
    </source>
</evidence>
<dbReference type="PANTHER" id="PTHR10078:SF30">
    <property type="entry name" value="INTERLEUKIN-1 BETA"/>
    <property type="match status" value="1"/>
</dbReference>
<keyword evidence="10" id="KW-0395">Inflammatory response</keyword>
<evidence type="ECO:0000256" key="9">
    <source>
        <dbReference type="ARBA" id="ARBA00022620"/>
    </source>
</evidence>
<evidence type="ECO:0000256" key="8">
    <source>
        <dbReference type="ARBA" id="ARBA00022525"/>
    </source>
</evidence>
<keyword evidence="7" id="KW-0202">Cytokine</keyword>
<dbReference type="GO" id="GO:0005764">
    <property type="term" value="C:lysosome"/>
    <property type="evidence" value="ECO:0007669"/>
    <property type="project" value="UniProtKB-SubCell"/>
</dbReference>
<dbReference type="GO" id="GO:0071222">
    <property type="term" value="P:cellular response to lipopolysaccharide"/>
    <property type="evidence" value="ECO:0007669"/>
    <property type="project" value="TreeGrafter"/>
</dbReference>
<evidence type="ECO:0000256" key="7">
    <source>
        <dbReference type="ARBA" id="ARBA00022514"/>
    </source>
</evidence>
<dbReference type="GO" id="GO:0051781">
    <property type="term" value="P:positive regulation of cell division"/>
    <property type="evidence" value="ECO:0007669"/>
    <property type="project" value="UniProtKB-KW"/>
</dbReference>
<sequence>QLTENLCNSSIEWSLKMPTGLDLEVSHHPVTMKRVVNLIIAMERLKTSNSEPVLSTEFQDESLLSIMLESIVEEHSIIERTAGPPQFTSRDEIECTVTDSQKRSLVLLHSSMELHAVMLQGGSEDRKVHLNMSTYAHPTPIAETRPVALGIKGTNLYLSCHKDDDKPTLHLEVNFFQESHMKSTPFVIIYKTLISTLMSVRYPNWYISTAQDDDQVVEVCQETAPRYRSFNIQLQNSADPSTDTLCNKSLQCKISVLI</sequence>
<dbReference type="PRINTS" id="PR01359">
    <property type="entry name" value="INTRLEUKIN1B"/>
</dbReference>
<comment type="subcellular location">
    <subcellularLocation>
        <location evidence="2">Cytoplasm</location>
        <location evidence="2">Cytosol</location>
    </subcellularLocation>
    <subcellularLocation>
        <location evidence="1">Lysosome</location>
    </subcellularLocation>
    <subcellularLocation>
        <location evidence="3">Secreted</location>
        <location evidence="3">Extracellular exosome</location>
    </subcellularLocation>
</comment>
<keyword evidence="14" id="KW-1185">Reference proteome</keyword>
<dbReference type="PANTHER" id="PTHR10078">
    <property type="entry name" value="INTERLEUKIN-1 FAMILY MEMBER"/>
    <property type="match status" value="1"/>
</dbReference>
<evidence type="ECO:0000256" key="1">
    <source>
        <dbReference type="ARBA" id="ARBA00004371"/>
    </source>
</evidence>
<evidence type="ECO:0000256" key="6">
    <source>
        <dbReference type="ARBA" id="ARBA00022490"/>
    </source>
</evidence>
<dbReference type="GO" id="GO:0005615">
    <property type="term" value="C:extracellular space"/>
    <property type="evidence" value="ECO:0007669"/>
    <property type="project" value="UniProtKB-KW"/>
</dbReference>
<protein>
    <recommendedName>
        <fullName evidence="5">Interleukin-1 beta</fullName>
    </recommendedName>
</protein>
<dbReference type="Ensembl" id="ENSOABT00000074451.1">
    <property type="protein sequence ID" value="ENSOABP00000065108.1"/>
    <property type="gene ID" value="ENSOABG00000026580.1"/>
</dbReference>
<keyword evidence="6" id="KW-0963">Cytoplasm</keyword>
<keyword evidence="12" id="KW-0497">Mitogen</keyword>
<dbReference type="GO" id="GO:0019221">
    <property type="term" value="P:cytokine-mediated signaling pathway"/>
    <property type="evidence" value="ECO:0007669"/>
    <property type="project" value="TreeGrafter"/>
</dbReference>
<dbReference type="GO" id="GO:0005829">
    <property type="term" value="C:cytosol"/>
    <property type="evidence" value="ECO:0007669"/>
    <property type="project" value="UniProtKB-SubCell"/>
</dbReference>
<organism evidence="13 14">
    <name type="scientific">Oreochromis aureus</name>
    <name type="common">Israeli tilapia</name>
    <name type="synonym">Chromis aureus</name>
    <dbReference type="NCBI Taxonomy" id="47969"/>
    <lineage>
        <taxon>Eukaryota</taxon>
        <taxon>Metazoa</taxon>
        <taxon>Chordata</taxon>
        <taxon>Craniata</taxon>
        <taxon>Vertebrata</taxon>
        <taxon>Euteleostomi</taxon>
        <taxon>Actinopterygii</taxon>
        <taxon>Neopterygii</taxon>
        <taxon>Teleostei</taxon>
        <taxon>Neoteleostei</taxon>
        <taxon>Acanthomorphata</taxon>
        <taxon>Ovalentaria</taxon>
        <taxon>Cichlomorphae</taxon>
        <taxon>Cichliformes</taxon>
        <taxon>Cichlidae</taxon>
        <taxon>African cichlids</taxon>
        <taxon>Pseudocrenilabrinae</taxon>
        <taxon>Oreochromini</taxon>
        <taxon>Oreochromis</taxon>
    </lineage>
</organism>
<dbReference type="Pfam" id="PF00340">
    <property type="entry name" value="IL1"/>
    <property type="match status" value="1"/>
</dbReference>
<proteinExistence type="inferred from homology"/>
<keyword evidence="11" id="KW-0458">Lysosome</keyword>
<evidence type="ECO:0000256" key="3">
    <source>
        <dbReference type="ARBA" id="ARBA00004550"/>
    </source>
</evidence>
<dbReference type="GO" id="GO:0005125">
    <property type="term" value="F:cytokine activity"/>
    <property type="evidence" value="ECO:0007669"/>
    <property type="project" value="UniProtKB-KW"/>
</dbReference>
<dbReference type="SUPFAM" id="SSF50353">
    <property type="entry name" value="Cytokine"/>
    <property type="match status" value="1"/>
</dbReference>
<evidence type="ECO:0000256" key="2">
    <source>
        <dbReference type="ARBA" id="ARBA00004514"/>
    </source>
</evidence>
<dbReference type="CDD" id="cd23296">
    <property type="entry name" value="beta-trefoil_IL1B"/>
    <property type="match status" value="1"/>
</dbReference>
<reference evidence="14" key="1">
    <citation type="submission" date="2020-03" db="EMBL/GenBank/DDBJ databases">
        <title>Evolution of repeat sequences and sex chromosomes of tilapia species revealed by chromosome-level genomes.</title>
        <authorList>
            <person name="Xu L."/>
            <person name="Tao W."/>
            <person name="Wang D."/>
            <person name="Zhou Q."/>
        </authorList>
    </citation>
    <scope>NUCLEOTIDE SEQUENCE [LARGE SCALE GENOMIC DNA]</scope>
    <source>
        <strain evidence="14">Israel</strain>
    </source>
</reference>
<dbReference type="GO" id="GO:1901222">
    <property type="term" value="P:regulation of non-canonical NF-kappaB signal transduction"/>
    <property type="evidence" value="ECO:0007669"/>
    <property type="project" value="TreeGrafter"/>
</dbReference>
<dbReference type="GO" id="GO:0042119">
    <property type="term" value="P:neutrophil activation"/>
    <property type="evidence" value="ECO:0007669"/>
    <property type="project" value="TreeGrafter"/>
</dbReference>
<evidence type="ECO:0000256" key="5">
    <source>
        <dbReference type="ARBA" id="ARBA00014702"/>
    </source>
</evidence>
<keyword evidence="9" id="KW-0666">Pyrogen</keyword>
<reference evidence="13" key="2">
    <citation type="submission" date="2025-08" db="UniProtKB">
        <authorList>
            <consortium name="Ensembl"/>
        </authorList>
    </citation>
    <scope>IDENTIFICATION</scope>
</reference>
<dbReference type="GO" id="GO:0048246">
    <property type="term" value="P:macrophage chemotaxis"/>
    <property type="evidence" value="ECO:0007669"/>
    <property type="project" value="TreeGrafter"/>
</dbReference>
<dbReference type="InterPro" id="IPR000975">
    <property type="entry name" value="IL-1_fam"/>
</dbReference>
<evidence type="ECO:0000313" key="13">
    <source>
        <dbReference type="Ensembl" id="ENSOABP00000065108.1"/>
    </source>
</evidence>
<keyword evidence="8" id="KW-0964">Secreted</keyword>
<evidence type="ECO:0000256" key="12">
    <source>
        <dbReference type="ARBA" id="ARBA00023246"/>
    </source>
</evidence>
<dbReference type="GO" id="GO:0006955">
    <property type="term" value="P:immune response"/>
    <property type="evidence" value="ECO:0007669"/>
    <property type="project" value="InterPro"/>
</dbReference>
<dbReference type="AlphaFoldDB" id="A0AAZ1XBR2"/>
<evidence type="ECO:0000256" key="4">
    <source>
        <dbReference type="ARBA" id="ARBA00010448"/>
    </source>
</evidence>
<reference evidence="13" key="3">
    <citation type="submission" date="2025-09" db="UniProtKB">
        <authorList>
            <consortium name="Ensembl"/>
        </authorList>
    </citation>
    <scope>IDENTIFICATION</scope>
</reference>
<dbReference type="GO" id="GO:0001660">
    <property type="term" value="P:fever generation"/>
    <property type="evidence" value="ECO:0007669"/>
    <property type="project" value="UniProtKB-KW"/>
</dbReference>